<dbReference type="OrthoDB" id="5405654at2759"/>
<feature type="compositionally biased region" description="Polar residues" evidence="1">
    <location>
        <begin position="148"/>
        <end position="168"/>
    </location>
</feature>
<feature type="compositionally biased region" description="Low complexity" evidence="1">
    <location>
        <begin position="89"/>
        <end position="110"/>
    </location>
</feature>
<dbReference type="Proteomes" id="UP001150904">
    <property type="component" value="Unassembled WGS sequence"/>
</dbReference>
<gene>
    <name evidence="2" type="ORF">N7498_006706</name>
</gene>
<feature type="region of interest" description="Disordered" evidence="1">
    <location>
        <begin position="67"/>
        <end position="183"/>
    </location>
</feature>
<keyword evidence="3" id="KW-1185">Reference proteome</keyword>
<name>A0A9W9MIN2_9EURO</name>
<sequence>MPTQKPELPPLKTPKSFTFPSEIQDDRKALSIEIKHEDNSSSGSEGSIPTPLAYTEFLSALTPVFESPKGSAGSFPKFSFEKSGPSPISQPSTATSPAFSSAPSLKSPSVSLPPPSPCNVKSPRNPPALRRLRIPQSLKTLSMKDSPRTATPLSGTPYSANPYSANPYSTTPRSTTSSFWASSPREWQLRGLEPRSATTPKAVSVRHVVTRTVTYKRTPLDPPPKGKGKRRKTQECKET</sequence>
<dbReference type="GeneID" id="83181069"/>
<evidence type="ECO:0000313" key="3">
    <source>
        <dbReference type="Proteomes" id="UP001150904"/>
    </source>
</evidence>
<dbReference type="RefSeq" id="XP_058307959.1">
    <property type="nucleotide sequence ID" value="XM_058453768.1"/>
</dbReference>
<dbReference type="AlphaFoldDB" id="A0A9W9MIN2"/>
<evidence type="ECO:0000313" key="2">
    <source>
        <dbReference type="EMBL" id="KAJ5202043.1"/>
    </source>
</evidence>
<dbReference type="PANTHER" id="PTHR42053:SF1">
    <property type="match status" value="1"/>
</dbReference>
<accession>A0A9W9MIN2</accession>
<reference evidence="2" key="2">
    <citation type="journal article" date="2023" name="IMA Fungus">
        <title>Comparative genomic study of the Penicillium genus elucidates a diverse pangenome and 15 lateral gene transfer events.</title>
        <authorList>
            <person name="Petersen C."/>
            <person name="Sorensen T."/>
            <person name="Nielsen M.R."/>
            <person name="Sondergaard T.E."/>
            <person name="Sorensen J.L."/>
            <person name="Fitzpatrick D.A."/>
            <person name="Frisvad J.C."/>
            <person name="Nielsen K.L."/>
        </authorList>
    </citation>
    <scope>NUCLEOTIDE SEQUENCE</scope>
    <source>
        <strain evidence="2">IBT 15544</strain>
    </source>
</reference>
<comment type="caution">
    <text evidence="2">The sequence shown here is derived from an EMBL/GenBank/DDBJ whole genome shotgun (WGS) entry which is preliminary data.</text>
</comment>
<feature type="region of interest" description="Disordered" evidence="1">
    <location>
        <begin position="214"/>
        <end position="239"/>
    </location>
</feature>
<proteinExistence type="predicted"/>
<reference evidence="2" key="1">
    <citation type="submission" date="2022-12" db="EMBL/GenBank/DDBJ databases">
        <authorList>
            <person name="Petersen C."/>
        </authorList>
    </citation>
    <scope>NUCLEOTIDE SEQUENCE</scope>
    <source>
        <strain evidence="2">IBT 15544</strain>
    </source>
</reference>
<feature type="compositionally biased region" description="Low complexity" evidence="1">
    <location>
        <begin position="169"/>
        <end position="178"/>
    </location>
</feature>
<evidence type="ECO:0000256" key="1">
    <source>
        <dbReference type="SAM" id="MobiDB-lite"/>
    </source>
</evidence>
<feature type="region of interest" description="Disordered" evidence="1">
    <location>
        <begin position="1"/>
        <end position="24"/>
    </location>
</feature>
<dbReference type="EMBL" id="JAPQKR010000013">
    <property type="protein sequence ID" value="KAJ5202043.1"/>
    <property type="molecule type" value="Genomic_DNA"/>
</dbReference>
<organism evidence="2 3">
    <name type="scientific">Penicillium cinerascens</name>
    <dbReference type="NCBI Taxonomy" id="70096"/>
    <lineage>
        <taxon>Eukaryota</taxon>
        <taxon>Fungi</taxon>
        <taxon>Dikarya</taxon>
        <taxon>Ascomycota</taxon>
        <taxon>Pezizomycotina</taxon>
        <taxon>Eurotiomycetes</taxon>
        <taxon>Eurotiomycetidae</taxon>
        <taxon>Eurotiales</taxon>
        <taxon>Aspergillaceae</taxon>
        <taxon>Penicillium</taxon>
    </lineage>
</organism>
<protein>
    <submittedName>
        <fullName evidence="2">Uncharacterized protein</fullName>
    </submittedName>
</protein>
<dbReference type="PANTHER" id="PTHR42053">
    <property type="match status" value="1"/>
</dbReference>